<dbReference type="InterPro" id="IPR050415">
    <property type="entry name" value="MRET"/>
</dbReference>
<organism evidence="10 11">
    <name type="scientific">Nocardia higoensis</name>
    <dbReference type="NCBI Taxonomy" id="228599"/>
    <lineage>
        <taxon>Bacteria</taxon>
        <taxon>Bacillati</taxon>
        <taxon>Actinomycetota</taxon>
        <taxon>Actinomycetes</taxon>
        <taxon>Mycobacteriales</taxon>
        <taxon>Nocardiaceae</taxon>
        <taxon>Nocardia</taxon>
    </lineage>
</organism>
<keyword evidence="5" id="KW-0560">Oxidoreductase</keyword>
<dbReference type="InterPro" id="IPR006058">
    <property type="entry name" value="2Fe2S_fd_BS"/>
</dbReference>
<dbReference type="PROSITE" id="PS51085">
    <property type="entry name" value="2FE2S_FER_2"/>
    <property type="match status" value="1"/>
</dbReference>
<gene>
    <name evidence="10" type="ORF">IU449_06630</name>
</gene>
<dbReference type="PANTHER" id="PTHR47354">
    <property type="entry name" value="NADH OXIDOREDUCTASE HCR"/>
    <property type="match status" value="1"/>
</dbReference>
<dbReference type="SUPFAM" id="SSF54292">
    <property type="entry name" value="2Fe-2S ferredoxin-like"/>
    <property type="match status" value="1"/>
</dbReference>
<keyword evidence="7" id="KW-0411">Iron-sulfur</keyword>
<evidence type="ECO:0000256" key="7">
    <source>
        <dbReference type="ARBA" id="ARBA00023014"/>
    </source>
</evidence>
<feature type="domain" description="FAD-binding FR-type" evidence="9">
    <location>
        <begin position="68"/>
        <end position="169"/>
    </location>
</feature>
<reference evidence="10 11" key="1">
    <citation type="submission" date="2020-10" db="EMBL/GenBank/DDBJ databases">
        <title>Identification of Nocardia species via Next-generation sequencing and recognition of intraspecies genetic diversity.</title>
        <authorList>
            <person name="Li P."/>
            <person name="Li P."/>
            <person name="Lu B."/>
        </authorList>
    </citation>
    <scope>NUCLEOTIDE SEQUENCE [LARGE SCALE GENOMIC DNA]</scope>
    <source>
        <strain evidence="10 11">BJ06-0143</strain>
    </source>
</reference>
<sequence>MSGQGSEGDRGGAVVLDGRGAATAGRPHYDAGPALRLLVGAFDAYKELFTNSPAAPLLSRPQPVRRTGFDLPMLVDRIDDEAEDVRSLILRHPNGSELPAWVPGAHLDLFLPSGRQRQYSLNGDPADRRHYRISVRRIADGGGGSVEVHELKVGDRVRIRGPRNAFDYVAAPRYLFVAGGIGITPILPMLRAARAEHRFARLVYTGRSRATMPFLDELAAIEGVEVEIRPDDEFGQPDVASLVASAPPGTAIYVCGPPPMLAAAARAVGDDLRVSLHTERFSPPPVLGGSEFTLTLARSGATVRVGAEESALAAIRRVQPGVAYSCQQGFCGSCKVGVLSGRVEHRDRTLSPVERDKAMLTCVSRAAEGDLVLDL</sequence>
<proteinExistence type="predicted"/>
<dbReference type="PRINTS" id="PR00409">
    <property type="entry name" value="PHDIOXRDTASE"/>
</dbReference>
<protein>
    <submittedName>
        <fullName evidence="10">Oxidoreductase</fullName>
    </submittedName>
</protein>
<evidence type="ECO:0000256" key="2">
    <source>
        <dbReference type="ARBA" id="ARBA00022630"/>
    </source>
</evidence>
<keyword evidence="2" id="KW-0285">Flavoprotein</keyword>
<evidence type="ECO:0000313" key="10">
    <source>
        <dbReference type="EMBL" id="MBF6354219.1"/>
    </source>
</evidence>
<dbReference type="PROSITE" id="PS00197">
    <property type="entry name" value="2FE2S_FER_1"/>
    <property type="match status" value="1"/>
</dbReference>
<dbReference type="InterPro" id="IPR036010">
    <property type="entry name" value="2Fe-2S_ferredoxin-like_sf"/>
</dbReference>
<dbReference type="CDD" id="cd06185">
    <property type="entry name" value="PDR_like"/>
    <property type="match status" value="1"/>
</dbReference>
<dbReference type="PANTHER" id="PTHR47354:SF1">
    <property type="entry name" value="CARNITINE MONOOXYGENASE REDUCTASE SUBUNIT"/>
    <property type="match status" value="1"/>
</dbReference>
<dbReference type="Gene3D" id="3.10.20.30">
    <property type="match status" value="1"/>
</dbReference>
<name>A0ABS0D6V8_9NOCA</name>
<dbReference type="Gene3D" id="3.40.50.80">
    <property type="entry name" value="Nucleotide-binding domain of ferredoxin-NADP reductase (FNR) module"/>
    <property type="match status" value="1"/>
</dbReference>
<evidence type="ECO:0000256" key="4">
    <source>
        <dbReference type="ARBA" id="ARBA00022723"/>
    </source>
</evidence>
<evidence type="ECO:0000256" key="1">
    <source>
        <dbReference type="ARBA" id="ARBA00001974"/>
    </source>
</evidence>
<dbReference type="Proteomes" id="UP000707731">
    <property type="component" value="Unassembled WGS sequence"/>
</dbReference>
<keyword evidence="3" id="KW-0001">2Fe-2S</keyword>
<evidence type="ECO:0000256" key="6">
    <source>
        <dbReference type="ARBA" id="ARBA00023004"/>
    </source>
</evidence>
<evidence type="ECO:0000256" key="5">
    <source>
        <dbReference type="ARBA" id="ARBA00023002"/>
    </source>
</evidence>
<dbReference type="Pfam" id="PF00175">
    <property type="entry name" value="NAD_binding_1"/>
    <property type="match status" value="1"/>
</dbReference>
<feature type="domain" description="2Fe-2S ferredoxin-type" evidence="8">
    <location>
        <begin position="290"/>
        <end position="375"/>
    </location>
</feature>
<dbReference type="Pfam" id="PF00970">
    <property type="entry name" value="FAD_binding_6"/>
    <property type="match status" value="1"/>
</dbReference>
<dbReference type="InterPro" id="IPR001041">
    <property type="entry name" value="2Fe-2S_ferredoxin-type"/>
</dbReference>
<keyword evidence="4" id="KW-0479">Metal-binding</keyword>
<dbReference type="Gene3D" id="2.40.30.10">
    <property type="entry name" value="Translation factors"/>
    <property type="match status" value="1"/>
</dbReference>
<dbReference type="Pfam" id="PF00111">
    <property type="entry name" value="Fer2"/>
    <property type="match status" value="1"/>
</dbReference>
<dbReference type="InterPro" id="IPR012675">
    <property type="entry name" value="Beta-grasp_dom_sf"/>
</dbReference>
<dbReference type="InterPro" id="IPR001433">
    <property type="entry name" value="OxRdtase_FAD/NAD-bd"/>
</dbReference>
<dbReference type="CDD" id="cd00207">
    <property type="entry name" value="fer2"/>
    <property type="match status" value="1"/>
</dbReference>
<keyword evidence="11" id="KW-1185">Reference proteome</keyword>
<comment type="cofactor">
    <cofactor evidence="1">
        <name>FAD</name>
        <dbReference type="ChEBI" id="CHEBI:57692"/>
    </cofactor>
</comment>
<dbReference type="SUPFAM" id="SSF52343">
    <property type="entry name" value="Ferredoxin reductase-like, C-terminal NADP-linked domain"/>
    <property type="match status" value="1"/>
</dbReference>
<dbReference type="InterPro" id="IPR017927">
    <property type="entry name" value="FAD-bd_FR_type"/>
</dbReference>
<evidence type="ECO:0000259" key="9">
    <source>
        <dbReference type="PROSITE" id="PS51384"/>
    </source>
</evidence>
<evidence type="ECO:0000259" key="8">
    <source>
        <dbReference type="PROSITE" id="PS51085"/>
    </source>
</evidence>
<dbReference type="SUPFAM" id="SSF63380">
    <property type="entry name" value="Riboflavin synthase domain-like"/>
    <property type="match status" value="1"/>
</dbReference>
<dbReference type="InterPro" id="IPR017938">
    <property type="entry name" value="Riboflavin_synthase-like_b-brl"/>
</dbReference>
<dbReference type="RefSeq" id="WP_195001012.1">
    <property type="nucleotide sequence ID" value="NZ_JADLQN010000001.1"/>
</dbReference>
<dbReference type="EMBL" id="JADLQN010000001">
    <property type="protein sequence ID" value="MBF6354219.1"/>
    <property type="molecule type" value="Genomic_DNA"/>
</dbReference>
<dbReference type="InterPro" id="IPR039261">
    <property type="entry name" value="FNR_nucleotide-bd"/>
</dbReference>
<evidence type="ECO:0000256" key="3">
    <source>
        <dbReference type="ARBA" id="ARBA00022714"/>
    </source>
</evidence>
<comment type="caution">
    <text evidence="10">The sequence shown here is derived from an EMBL/GenBank/DDBJ whole genome shotgun (WGS) entry which is preliminary data.</text>
</comment>
<accession>A0ABS0D6V8</accession>
<dbReference type="PROSITE" id="PS51384">
    <property type="entry name" value="FAD_FR"/>
    <property type="match status" value="1"/>
</dbReference>
<dbReference type="InterPro" id="IPR008333">
    <property type="entry name" value="Cbr1-like_FAD-bd_dom"/>
</dbReference>
<evidence type="ECO:0000313" key="11">
    <source>
        <dbReference type="Proteomes" id="UP000707731"/>
    </source>
</evidence>
<keyword evidence="6" id="KW-0408">Iron</keyword>